<dbReference type="SUPFAM" id="SSF53649">
    <property type="entry name" value="Alkaline phosphatase-like"/>
    <property type="match status" value="1"/>
</dbReference>
<dbReference type="PROSITE" id="PS00523">
    <property type="entry name" value="SULFATASE_1"/>
    <property type="match status" value="1"/>
</dbReference>
<feature type="region of interest" description="Disordered" evidence="7">
    <location>
        <begin position="203"/>
        <end position="232"/>
    </location>
</feature>
<dbReference type="InterPro" id="IPR000917">
    <property type="entry name" value="Sulfatase_N"/>
</dbReference>
<dbReference type="Gene3D" id="3.40.720.10">
    <property type="entry name" value="Alkaline Phosphatase, subunit A"/>
    <property type="match status" value="1"/>
</dbReference>
<dbReference type="GO" id="GO:0004423">
    <property type="term" value="F:iduronate-2-sulfatase activity"/>
    <property type="evidence" value="ECO:0007669"/>
    <property type="project" value="InterPro"/>
</dbReference>
<name>A0A517MVB2_9BACT</name>
<keyword evidence="6" id="KW-0106">Calcium</keyword>
<protein>
    <submittedName>
        <fullName evidence="10">Choline-sulfatase</fullName>
        <ecNumber evidence="10">3.1.6.6</ecNumber>
    </submittedName>
</protein>
<feature type="compositionally biased region" description="Acidic residues" evidence="7">
    <location>
        <begin position="222"/>
        <end position="231"/>
    </location>
</feature>
<keyword evidence="8" id="KW-0472">Membrane</keyword>
<keyword evidence="8" id="KW-1133">Transmembrane helix</keyword>
<dbReference type="RefSeq" id="WP_145060081.1">
    <property type="nucleotide sequence ID" value="NZ_CP036263.1"/>
</dbReference>
<keyword evidence="8" id="KW-0812">Transmembrane</keyword>
<dbReference type="EMBL" id="CP036263">
    <property type="protein sequence ID" value="QDS98823.1"/>
    <property type="molecule type" value="Genomic_DNA"/>
</dbReference>
<comment type="similarity">
    <text evidence="2">Belongs to the sulfatase family.</text>
</comment>
<feature type="transmembrane region" description="Helical" evidence="8">
    <location>
        <begin position="45"/>
        <end position="65"/>
    </location>
</feature>
<dbReference type="Pfam" id="PF00884">
    <property type="entry name" value="Sulfatase"/>
    <property type="match status" value="1"/>
</dbReference>
<sequence>MKITDVKCILLSAPYAKAGDDEREGKREEQEEGQIMRTEQEHDTYLRVICSFVAATFFLLMSVAATRAAEVSRTSPRHNILFIAVDDLRTSLGCYGDPLAKTPNIDQLAKASRRFTRAYCQESVCGPSRTSILTGRLPDNTRVWHNRNLFRDTLPTAVTLPEYFKDQGYHTQSLGKVLSGENSMAAQDPQSWSVPPLLKGHGWTNYASKENRGKRGKGPATEQEDLPDEGYPDGKLAALAVQTIEDLSERDQPFFLAVGFFKPHLPFCAPKKYWDLYDPADFEPVGKTRRTKKAPDVAYPDHLELGGYRDIPKDENVTIEQARRLRHGYYACVSYADAQVGKLLDALKRLEQDENTIVVLWGDHGYSLGEADHWCKDTNFEMDTRAPLMFRFPGMPEPGVATEAMIEYVDIYPTVVDLAGLPPAPDLDGASLVPILKDPRREGRSFVLSQFARPFKPSLPKVMGYSIRTKAHRYTRWVQWPTRETLQEELYDYDSSRSAVREGAFLIERENVAADPAYRELRERLHTSLDESLRTRTNLEALKHPVKENSSRKMKGKNRQESSK</sequence>
<dbReference type="AlphaFoldDB" id="A0A517MVB2"/>
<evidence type="ECO:0000256" key="6">
    <source>
        <dbReference type="ARBA" id="ARBA00022837"/>
    </source>
</evidence>
<evidence type="ECO:0000256" key="2">
    <source>
        <dbReference type="ARBA" id="ARBA00008779"/>
    </source>
</evidence>
<evidence type="ECO:0000256" key="8">
    <source>
        <dbReference type="SAM" id="Phobius"/>
    </source>
</evidence>
<proteinExistence type="inferred from homology"/>
<evidence type="ECO:0000256" key="7">
    <source>
        <dbReference type="SAM" id="MobiDB-lite"/>
    </source>
</evidence>
<accession>A0A517MVB2</accession>
<gene>
    <name evidence="10" type="primary">betC_3</name>
    <name evidence="10" type="ORF">HG15A2_21080</name>
</gene>
<dbReference type="GO" id="GO:0047753">
    <property type="term" value="F:choline-sulfatase activity"/>
    <property type="evidence" value="ECO:0007669"/>
    <property type="project" value="UniProtKB-EC"/>
</dbReference>
<dbReference type="OrthoDB" id="9782218at2"/>
<dbReference type="Proteomes" id="UP000319852">
    <property type="component" value="Chromosome"/>
</dbReference>
<reference evidence="10 11" key="1">
    <citation type="submission" date="2019-02" db="EMBL/GenBank/DDBJ databases">
        <title>Deep-cultivation of Planctomycetes and their phenomic and genomic characterization uncovers novel biology.</title>
        <authorList>
            <person name="Wiegand S."/>
            <person name="Jogler M."/>
            <person name="Boedeker C."/>
            <person name="Pinto D."/>
            <person name="Vollmers J."/>
            <person name="Rivas-Marin E."/>
            <person name="Kohn T."/>
            <person name="Peeters S.H."/>
            <person name="Heuer A."/>
            <person name="Rast P."/>
            <person name="Oberbeckmann S."/>
            <person name="Bunk B."/>
            <person name="Jeske O."/>
            <person name="Meyerdierks A."/>
            <person name="Storesund J.E."/>
            <person name="Kallscheuer N."/>
            <person name="Luecker S."/>
            <person name="Lage O.M."/>
            <person name="Pohl T."/>
            <person name="Merkel B.J."/>
            <person name="Hornburger P."/>
            <person name="Mueller R.-W."/>
            <person name="Bruemmer F."/>
            <person name="Labrenz M."/>
            <person name="Spormann A.M."/>
            <person name="Op den Camp H."/>
            <person name="Overmann J."/>
            <person name="Amann R."/>
            <person name="Jetten M.S.M."/>
            <person name="Mascher T."/>
            <person name="Medema M.H."/>
            <person name="Devos D.P."/>
            <person name="Kaster A.-K."/>
            <person name="Ovreas L."/>
            <person name="Rohde M."/>
            <person name="Galperin M.Y."/>
            <person name="Jogler C."/>
        </authorList>
    </citation>
    <scope>NUCLEOTIDE SEQUENCE [LARGE SCALE GENOMIC DNA]</scope>
    <source>
        <strain evidence="10 11">HG15A2</strain>
    </source>
</reference>
<dbReference type="CDD" id="cd16030">
    <property type="entry name" value="iduronate-2-sulfatase"/>
    <property type="match status" value="1"/>
</dbReference>
<comment type="cofactor">
    <cofactor evidence="1">
        <name>Ca(2+)</name>
        <dbReference type="ChEBI" id="CHEBI:29108"/>
    </cofactor>
</comment>
<evidence type="ECO:0000256" key="4">
    <source>
        <dbReference type="ARBA" id="ARBA00022729"/>
    </source>
</evidence>
<keyword evidence="3" id="KW-0479">Metal-binding</keyword>
<evidence type="ECO:0000259" key="9">
    <source>
        <dbReference type="Pfam" id="PF00884"/>
    </source>
</evidence>
<evidence type="ECO:0000256" key="1">
    <source>
        <dbReference type="ARBA" id="ARBA00001913"/>
    </source>
</evidence>
<feature type="compositionally biased region" description="Basic and acidic residues" evidence="7">
    <location>
        <begin position="541"/>
        <end position="551"/>
    </location>
</feature>
<dbReference type="InterPro" id="IPR024607">
    <property type="entry name" value="Sulfatase_CS"/>
</dbReference>
<dbReference type="EC" id="3.1.6.6" evidence="10"/>
<evidence type="ECO:0000313" key="10">
    <source>
        <dbReference type="EMBL" id="QDS98823.1"/>
    </source>
</evidence>
<dbReference type="GO" id="GO:0005737">
    <property type="term" value="C:cytoplasm"/>
    <property type="evidence" value="ECO:0007669"/>
    <property type="project" value="TreeGrafter"/>
</dbReference>
<evidence type="ECO:0000313" key="11">
    <source>
        <dbReference type="Proteomes" id="UP000319852"/>
    </source>
</evidence>
<dbReference type="KEGG" id="amob:HG15A2_21080"/>
<dbReference type="InterPro" id="IPR017850">
    <property type="entry name" value="Alkaline_phosphatase_core_sf"/>
</dbReference>
<feature type="region of interest" description="Disordered" evidence="7">
    <location>
        <begin position="541"/>
        <end position="564"/>
    </location>
</feature>
<keyword evidence="5 10" id="KW-0378">Hydrolase</keyword>
<organism evidence="10 11">
    <name type="scientific">Adhaeretor mobilis</name>
    <dbReference type="NCBI Taxonomy" id="1930276"/>
    <lineage>
        <taxon>Bacteria</taxon>
        <taxon>Pseudomonadati</taxon>
        <taxon>Planctomycetota</taxon>
        <taxon>Planctomycetia</taxon>
        <taxon>Pirellulales</taxon>
        <taxon>Lacipirellulaceae</taxon>
        <taxon>Adhaeretor</taxon>
    </lineage>
</organism>
<keyword evidence="11" id="KW-1185">Reference proteome</keyword>
<dbReference type="PANTHER" id="PTHR45953:SF1">
    <property type="entry name" value="IDURONATE 2-SULFATASE"/>
    <property type="match status" value="1"/>
</dbReference>
<feature type="domain" description="Sulfatase N-terminal" evidence="9">
    <location>
        <begin position="79"/>
        <end position="420"/>
    </location>
</feature>
<keyword evidence="4" id="KW-0732">Signal</keyword>
<evidence type="ECO:0000256" key="5">
    <source>
        <dbReference type="ARBA" id="ARBA00022801"/>
    </source>
</evidence>
<dbReference type="PANTHER" id="PTHR45953">
    <property type="entry name" value="IDURONATE 2-SULFATASE"/>
    <property type="match status" value="1"/>
</dbReference>
<dbReference type="GO" id="GO:0046872">
    <property type="term" value="F:metal ion binding"/>
    <property type="evidence" value="ECO:0007669"/>
    <property type="project" value="UniProtKB-KW"/>
</dbReference>
<evidence type="ECO:0000256" key="3">
    <source>
        <dbReference type="ARBA" id="ARBA00022723"/>
    </source>
</evidence>
<dbReference type="InterPro" id="IPR035874">
    <property type="entry name" value="IDS"/>
</dbReference>